<keyword evidence="2" id="KW-1185">Reference proteome</keyword>
<proteinExistence type="predicted"/>
<dbReference type="EMBL" id="PIUM01000027">
    <property type="protein sequence ID" value="PKU22765.1"/>
    <property type="molecule type" value="Genomic_DNA"/>
</dbReference>
<dbReference type="Proteomes" id="UP000233293">
    <property type="component" value="Unassembled WGS sequence"/>
</dbReference>
<protein>
    <submittedName>
        <fullName evidence="1">Histidine phosphatase family protein</fullName>
    </submittedName>
</protein>
<gene>
    <name evidence="1" type="ORF">CWS72_20030</name>
</gene>
<dbReference type="RefSeq" id="WP_101252415.1">
    <property type="nucleotide sequence ID" value="NZ_PIUM01000027.1"/>
</dbReference>
<dbReference type="CDD" id="cd07067">
    <property type="entry name" value="HP_PGM_like"/>
    <property type="match status" value="1"/>
</dbReference>
<dbReference type="InterPro" id="IPR013078">
    <property type="entry name" value="His_Pase_superF_clade-1"/>
</dbReference>
<organism evidence="1 2">
    <name type="scientific">Telmatospirillum siberiense</name>
    <dbReference type="NCBI Taxonomy" id="382514"/>
    <lineage>
        <taxon>Bacteria</taxon>
        <taxon>Pseudomonadati</taxon>
        <taxon>Pseudomonadota</taxon>
        <taxon>Alphaproteobacteria</taxon>
        <taxon>Rhodospirillales</taxon>
        <taxon>Rhodospirillaceae</taxon>
        <taxon>Telmatospirillum</taxon>
    </lineage>
</organism>
<dbReference type="OrthoDB" id="8347407at2"/>
<reference evidence="2" key="1">
    <citation type="submission" date="2017-12" db="EMBL/GenBank/DDBJ databases">
        <title>Draft genome sequence of Telmatospirillum siberiense 26-4b1T, an acidotolerant peatland alphaproteobacterium potentially involved in sulfur cycling.</title>
        <authorList>
            <person name="Hausmann B."/>
            <person name="Pjevac P."/>
            <person name="Schreck K."/>
            <person name="Herbold C.W."/>
            <person name="Daims H."/>
            <person name="Wagner M."/>
            <person name="Pester M."/>
            <person name="Loy A."/>
        </authorList>
    </citation>
    <scope>NUCLEOTIDE SEQUENCE [LARGE SCALE GENOMIC DNA]</scope>
    <source>
        <strain evidence="2">26-4b1</strain>
    </source>
</reference>
<name>A0A2N3PQT1_9PROT</name>
<dbReference type="Pfam" id="PF00300">
    <property type="entry name" value="His_Phos_1"/>
    <property type="match status" value="1"/>
</dbReference>
<comment type="caution">
    <text evidence="1">The sequence shown here is derived from an EMBL/GenBank/DDBJ whole genome shotgun (WGS) entry which is preliminary data.</text>
</comment>
<dbReference type="Gene3D" id="3.40.50.1240">
    <property type="entry name" value="Phosphoglycerate mutase-like"/>
    <property type="match status" value="1"/>
</dbReference>
<dbReference type="InterPro" id="IPR029033">
    <property type="entry name" value="His_PPase_superfam"/>
</dbReference>
<dbReference type="AlphaFoldDB" id="A0A2N3PQT1"/>
<sequence>MTETPLPSASNSRWWWLRHAPVPDPEGRISGRLDLPCDTSDSEWFAILANRLPRNAVLVESGLIRCGQTIGALEAAGLPLPPAHIEADLAEQDFGRWQGRAWSTLAAAQDPDLENFWQNPASATPPGGESFSSVIERVRPVIERLSSDWAGRDILAVAHAGTIRAALAIALDISPEAALSFVIEPLSLTRIDAVDTGWRVAGVNWLPA</sequence>
<dbReference type="SUPFAM" id="SSF53254">
    <property type="entry name" value="Phosphoglycerate mutase-like"/>
    <property type="match status" value="1"/>
</dbReference>
<accession>A0A2N3PQT1</accession>
<evidence type="ECO:0000313" key="2">
    <source>
        <dbReference type="Proteomes" id="UP000233293"/>
    </source>
</evidence>
<evidence type="ECO:0000313" key="1">
    <source>
        <dbReference type="EMBL" id="PKU22765.1"/>
    </source>
</evidence>